<organism evidence="1 2">
    <name type="scientific">Gigaspora rosea</name>
    <dbReference type="NCBI Taxonomy" id="44941"/>
    <lineage>
        <taxon>Eukaryota</taxon>
        <taxon>Fungi</taxon>
        <taxon>Fungi incertae sedis</taxon>
        <taxon>Mucoromycota</taxon>
        <taxon>Glomeromycotina</taxon>
        <taxon>Glomeromycetes</taxon>
        <taxon>Diversisporales</taxon>
        <taxon>Gigasporaceae</taxon>
        <taxon>Gigaspora</taxon>
    </lineage>
</organism>
<gene>
    <name evidence="1" type="ORF">C2G38_2229323</name>
</gene>
<comment type="caution">
    <text evidence="1">The sequence shown here is derived from an EMBL/GenBank/DDBJ whole genome shotgun (WGS) entry which is preliminary data.</text>
</comment>
<protein>
    <submittedName>
        <fullName evidence="1">Uncharacterized protein</fullName>
    </submittedName>
</protein>
<evidence type="ECO:0000313" key="1">
    <source>
        <dbReference type="EMBL" id="RIB01907.1"/>
    </source>
</evidence>
<sequence>MCECQDKYNIPKTGCSLGPIVKATKSIKKFSVYKQRTSNSNVAIENNEELNDLDAEIAK</sequence>
<reference evidence="1 2" key="1">
    <citation type="submission" date="2018-06" db="EMBL/GenBank/DDBJ databases">
        <title>Comparative genomics reveals the genomic features of Rhizophagus irregularis, R. cerebriforme, R. diaphanum and Gigaspora rosea, and their symbiotic lifestyle signature.</title>
        <authorList>
            <person name="Morin E."/>
            <person name="San Clemente H."/>
            <person name="Chen E.C.H."/>
            <person name="De La Providencia I."/>
            <person name="Hainaut M."/>
            <person name="Kuo A."/>
            <person name="Kohler A."/>
            <person name="Murat C."/>
            <person name="Tang N."/>
            <person name="Roy S."/>
            <person name="Loubradou J."/>
            <person name="Henrissat B."/>
            <person name="Grigoriev I.V."/>
            <person name="Corradi N."/>
            <person name="Roux C."/>
            <person name="Martin F.M."/>
        </authorList>
    </citation>
    <scope>NUCLEOTIDE SEQUENCE [LARGE SCALE GENOMIC DNA]</scope>
    <source>
        <strain evidence="1 2">DAOM 194757</strain>
    </source>
</reference>
<keyword evidence="2" id="KW-1185">Reference proteome</keyword>
<dbReference type="EMBL" id="QKWP01002888">
    <property type="protein sequence ID" value="RIB01907.1"/>
    <property type="molecule type" value="Genomic_DNA"/>
</dbReference>
<accession>A0A397TYL5</accession>
<evidence type="ECO:0000313" key="2">
    <source>
        <dbReference type="Proteomes" id="UP000266673"/>
    </source>
</evidence>
<dbReference type="Proteomes" id="UP000266673">
    <property type="component" value="Unassembled WGS sequence"/>
</dbReference>
<proteinExistence type="predicted"/>
<dbReference type="AlphaFoldDB" id="A0A397TYL5"/>
<name>A0A397TYL5_9GLOM</name>